<sequence length="160" mass="18655">MSQSVLSIVRTARTLGVIHADIRSPNIMFRRSDLSAVLIDFGYTILRGADMSDATWASKVRSWSSMWGTRLLLKDTLMHDPTPVAYSERKMMPSPLTGWKAYNELRETMNPSRRDKYWIRTQLHGPAWILVKDDDRTVHQWHMRQWEIKPGARLVEDDDI</sequence>
<keyword evidence="2" id="KW-1185">Reference proteome</keyword>
<dbReference type="InParanoid" id="A0A165T2D0"/>
<dbReference type="SUPFAM" id="SSF56112">
    <property type="entry name" value="Protein kinase-like (PK-like)"/>
    <property type="match status" value="1"/>
</dbReference>
<dbReference type="Gene3D" id="1.10.510.10">
    <property type="entry name" value="Transferase(Phosphotransferase) domain 1"/>
    <property type="match status" value="1"/>
</dbReference>
<name>A0A165T2D0_9AGAM</name>
<dbReference type="InterPro" id="IPR011009">
    <property type="entry name" value="Kinase-like_dom_sf"/>
</dbReference>
<organism evidence="1 2">
    <name type="scientific">Neolentinus lepideus HHB14362 ss-1</name>
    <dbReference type="NCBI Taxonomy" id="1314782"/>
    <lineage>
        <taxon>Eukaryota</taxon>
        <taxon>Fungi</taxon>
        <taxon>Dikarya</taxon>
        <taxon>Basidiomycota</taxon>
        <taxon>Agaricomycotina</taxon>
        <taxon>Agaricomycetes</taxon>
        <taxon>Gloeophyllales</taxon>
        <taxon>Gloeophyllaceae</taxon>
        <taxon>Neolentinus</taxon>
    </lineage>
</organism>
<gene>
    <name evidence="1" type="ORF">NEOLEDRAFT_263752</name>
</gene>
<evidence type="ECO:0008006" key="3">
    <source>
        <dbReference type="Google" id="ProtNLM"/>
    </source>
</evidence>
<proteinExistence type="predicted"/>
<dbReference type="AlphaFoldDB" id="A0A165T2D0"/>
<accession>A0A165T2D0</accession>
<dbReference type="Proteomes" id="UP000076761">
    <property type="component" value="Unassembled WGS sequence"/>
</dbReference>
<protein>
    <recommendedName>
        <fullName evidence="3">Protein kinase domain-containing protein</fullName>
    </recommendedName>
</protein>
<evidence type="ECO:0000313" key="1">
    <source>
        <dbReference type="EMBL" id="KZT26034.1"/>
    </source>
</evidence>
<reference evidence="1 2" key="1">
    <citation type="journal article" date="2016" name="Mol. Biol. Evol.">
        <title>Comparative Genomics of Early-Diverging Mushroom-Forming Fungi Provides Insights into the Origins of Lignocellulose Decay Capabilities.</title>
        <authorList>
            <person name="Nagy L.G."/>
            <person name="Riley R."/>
            <person name="Tritt A."/>
            <person name="Adam C."/>
            <person name="Daum C."/>
            <person name="Floudas D."/>
            <person name="Sun H."/>
            <person name="Yadav J.S."/>
            <person name="Pangilinan J."/>
            <person name="Larsson K.H."/>
            <person name="Matsuura K."/>
            <person name="Barry K."/>
            <person name="Labutti K."/>
            <person name="Kuo R."/>
            <person name="Ohm R.A."/>
            <person name="Bhattacharya S.S."/>
            <person name="Shirouzu T."/>
            <person name="Yoshinaga Y."/>
            <person name="Martin F.M."/>
            <person name="Grigoriev I.V."/>
            <person name="Hibbett D.S."/>
        </authorList>
    </citation>
    <scope>NUCLEOTIDE SEQUENCE [LARGE SCALE GENOMIC DNA]</scope>
    <source>
        <strain evidence="1 2">HHB14362 ss-1</strain>
    </source>
</reference>
<evidence type="ECO:0000313" key="2">
    <source>
        <dbReference type="Proteomes" id="UP000076761"/>
    </source>
</evidence>
<dbReference type="EMBL" id="KV425568">
    <property type="protein sequence ID" value="KZT26034.1"/>
    <property type="molecule type" value="Genomic_DNA"/>
</dbReference>
<dbReference type="OrthoDB" id="3250851at2759"/>